<dbReference type="InterPro" id="IPR035965">
    <property type="entry name" value="PAS-like_dom_sf"/>
</dbReference>
<dbReference type="EC" id="2.7.13.3" evidence="2"/>
<sequence>MAERRSQAPDTISWFGPHQDSGWDATEVAGSSGDPHFFDRRAAAGSSTFQRMLRAFLAARTALGLALVAALLLGHVLGSDVSMSLLRLCAVYALAAVVTWWLIGWRAQPLPRQLASPVHLLWWSSVGLDLISFGALNMLDGGAGVGFSALFIMPVLMAGVLSPRRMALATAAAASLLLLGHGGWRLWEGQDNGIRFSQLGLVSCGLFVIGILASELAGRLAREERTARGSLEFARQQAELNRLVIDEMQEGVLVVDRRGRVRAANPAAQALLAHGQHSPAAPFQLRSVPAWSGLVAAVEEAFTRGGWPEGGQDVTLTFDGGGPRSLRVRMRFTRRRESSTEEDLCVLLIEDNRKVLARNRQEKLAAMGRVSAGIAHEIRNPLAAIDQANALLSEDLPDPRAQQLTRMVASNVQRLKRIVDDVMEVAPGVAPSPVAFDAASVVRGCCEDWASTNHLPIGGSSPLKLDLPSQPVLVLFEPEHLRRVLVNLLDNGLRHAPAGADTVRVRLDAHPGDGDRPVLLSVFSLGEPIPADIERHLFEPFFSTRSRGSGLGLYICRELCERYGARIDYRSHRGGERGGNEFRVQLRRPSANDGLIPSDLFSLPA</sequence>
<keyword evidence="4" id="KW-0472">Membrane</keyword>
<keyword evidence="6" id="KW-0808">Transferase</keyword>
<feature type="transmembrane region" description="Helical" evidence="4">
    <location>
        <begin position="115"/>
        <end position="136"/>
    </location>
</feature>
<dbReference type="Gene3D" id="3.30.565.10">
    <property type="entry name" value="Histidine kinase-like ATPase, C-terminal domain"/>
    <property type="match status" value="1"/>
</dbReference>
<evidence type="ECO:0000256" key="2">
    <source>
        <dbReference type="ARBA" id="ARBA00012438"/>
    </source>
</evidence>
<dbReference type="CDD" id="cd00082">
    <property type="entry name" value="HisKA"/>
    <property type="match status" value="1"/>
</dbReference>
<dbReference type="InterPro" id="IPR036097">
    <property type="entry name" value="HisK_dim/P_sf"/>
</dbReference>
<dbReference type="SUPFAM" id="SSF55874">
    <property type="entry name" value="ATPase domain of HSP90 chaperone/DNA topoisomerase II/histidine kinase"/>
    <property type="match status" value="1"/>
</dbReference>
<dbReference type="Pfam" id="PF13188">
    <property type="entry name" value="PAS_8"/>
    <property type="match status" value="1"/>
</dbReference>
<dbReference type="Proteomes" id="UP001238603">
    <property type="component" value="Unassembled WGS sequence"/>
</dbReference>
<dbReference type="SMART" id="SM00387">
    <property type="entry name" value="HATPase_c"/>
    <property type="match status" value="1"/>
</dbReference>
<dbReference type="Pfam" id="PF00512">
    <property type="entry name" value="HisKA"/>
    <property type="match status" value="1"/>
</dbReference>
<gene>
    <name evidence="6" type="ORF">QRD43_12580</name>
</gene>
<dbReference type="SMART" id="SM00388">
    <property type="entry name" value="HisKA"/>
    <property type="match status" value="1"/>
</dbReference>
<dbReference type="GO" id="GO:0016301">
    <property type="term" value="F:kinase activity"/>
    <property type="evidence" value="ECO:0007669"/>
    <property type="project" value="UniProtKB-KW"/>
</dbReference>
<dbReference type="InterPro" id="IPR000014">
    <property type="entry name" value="PAS"/>
</dbReference>
<dbReference type="PROSITE" id="PS50109">
    <property type="entry name" value="HIS_KIN"/>
    <property type="match status" value="1"/>
</dbReference>
<dbReference type="Pfam" id="PF25323">
    <property type="entry name" value="6TM_PilS"/>
    <property type="match status" value="1"/>
</dbReference>
<dbReference type="RefSeq" id="WP_285982818.1">
    <property type="nucleotide sequence ID" value="NZ_JASVDS010000003.1"/>
</dbReference>
<dbReference type="Gene3D" id="3.30.450.20">
    <property type="entry name" value="PAS domain"/>
    <property type="match status" value="1"/>
</dbReference>
<dbReference type="Gene3D" id="1.10.287.130">
    <property type="match status" value="1"/>
</dbReference>
<keyword evidence="3" id="KW-0597">Phosphoprotein</keyword>
<name>A0ABT7LMJ7_9BURK</name>
<feature type="transmembrane region" description="Helical" evidence="4">
    <location>
        <begin position="84"/>
        <end position="103"/>
    </location>
</feature>
<feature type="domain" description="Histidine kinase" evidence="5">
    <location>
        <begin position="373"/>
        <end position="590"/>
    </location>
</feature>
<accession>A0ABT7LMJ7</accession>
<evidence type="ECO:0000256" key="4">
    <source>
        <dbReference type="SAM" id="Phobius"/>
    </source>
</evidence>
<comment type="caution">
    <text evidence="6">The sequence shown here is derived from an EMBL/GenBank/DDBJ whole genome shotgun (WGS) entry which is preliminary data.</text>
</comment>
<dbReference type="InterPro" id="IPR003661">
    <property type="entry name" value="HisK_dim/P_dom"/>
</dbReference>
<keyword evidence="7" id="KW-1185">Reference proteome</keyword>
<dbReference type="InterPro" id="IPR004358">
    <property type="entry name" value="Sig_transdc_His_kin-like_C"/>
</dbReference>
<evidence type="ECO:0000256" key="1">
    <source>
        <dbReference type="ARBA" id="ARBA00000085"/>
    </source>
</evidence>
<dbReference type="InterPro" id="IPR003594">
    <property type="entry name" value="HATPase_dom"/>
</dbReference>
<keyword evidence="6" id="KW-0418">Kinase</keyword>
<dbReference type="EMBL" id="JASVDS010000003">
    <property type="protein sequence ID" value="MDL5032741.1"/>
    <property type="molecule type" value="Genomic_DNA"/>
</dbReference>
<protein>
    <recommendedName>
        <fullName evidence="2">histidine kinase</fullName>
        <ecNumber evidence="2">2.7.13.3</ecNumber>
    </recommendedName>
</protein>
<keyword evidence="4" id="KW-1133">Transmembrane helix</keyword>
<evidence type="ECO:0000313" key="7">
    <source>
        <dbReference type="Proteomes" id="UP001238603"/>
    </source>
</evidence>
<evidence type="ECO:0000313" key="6">
    <source>
        <dbReference type="EMBL" id="MDL5032741.1"/>
    </source>
</evidence>
<feature type="transmembrane region" description="Helical" evidence="4">
    <location>
        <begin position="57"/>
        <end position="78"/>
    </location>
</feature>
<dbReference type="PANTHER" id="PTHR43065">
    <property type="entry name" value="SENSOR HISTIDINE KINASE"/>
    <property type="match status" value="1"/>
</dbReference>
<evidence type="ECO:0000259" key="5">
    <source>
        <dbReference type="PROSITE" id="PS50109"/>
    </source>
</evidence>
<feature type="transmembrane region" description="Helical" evidence="4">
    <location>
        <begin position="142"/>
        <end position="161"/>
    </location>
</feature>
<feature type="transmembrane region" description="Helical" evidence="4">
    <location>
        <begin position="199"/>
        <end position="218"/>
    </location>
</feature>
<dbReference type="InterPro" id="IPR036890">
    <property type="entry name" value="HATPase_C_sf"/>
</dbReference>
<keyword evidence="4" id="KW-0812">Transmembrane</keyword>
<reference evidence="6 7" key="1">
    <citation type="submission" date="2023-06" db="EMBL/GenBank/DDBJ databases">
        <title>Pelomonas sp. APW6 16S ribosomal RNA gene genome sequencing and assembly.</title>
        <authorList>
            <person name="Woo H."/>
        </authorList>
    </citation>
    <scope>NUCLEOTIDE SEQUENCE [LARGE SCALE GENOMIC DNA]</scope>
    <source>
        <strain evidence="6 7">APW6</strain>
    </source>
</reference>
<organism evidence="6 7">
    <name type="scientific">Roseateles subflavus</name>
    <dbReference type="NCBI Taxonomy" id="3053353"/>
    <lineage>
        <taxon>Bacteria</taxon>
        <taxon>Pseudomonadati</taxon>
        <taxon>Pseudomonadota</taxon>
        <taxon>Betaproteobacteria</taxon>
        <taxon>Burkholderiales</taxon>
        <taxon>Sphaerotilaceae</taxon>
        <taxon>Roseateles</taxon>
    </lineage>
</organism>
<dbReference type="InterPro" id="IPR005467">
    <property type="entry name" value="His_kinase_dom"/>
</dbReference>
<dbReference type="Pfam" id="PF02518">
    <property type="entry name" value="HATPase_c"/>
    <property type="match status" value="1"/>
</dbReference>
<dbReference type="SUPFAM" id="SSF55785">
    <property type="entry name" value="PYP-like sensor domain (PAS domain)"/>
    <property type="match status" value="1"/>
</dbReference>
<dbReference type="SUPFAM" id="SSF47384">
    <property type="entry name" value="Homodimeric domain of signal transducing histidine kinase"/>
    <property type="match status" value="1"/>
</dbReference>
<proteinExistence type="predicted"/>
<evidence type="ECO:0000256" key="3">
    <source>
        <dbReference type="ARBA" id="ARBA00022553"/>
    </source>
</evidence>
<dbReference type="PANTHER" id="PTHR43065:SF52">
    <property type="entry name" value="SENSOR PROTEIN KINASE PILS"/>
    <property type="match status" value="1"/>
</dbReference>
<comment type="catalytic activity">
    <reaction evidence="1">
        <text>ATP + protein L-histidine = ADP + protein N-phospho-L-histidine.</text>
        <dbReference type="EC" id="2.7.13.3"/>
    </reaction>
</comment>
<dbReference type="PRINTS" id="PR00344">
    <property type="entry name" value="BCTRLSENSOR"/>
</dbReference>